<comment type="caution">
    <text evidence="2">The sequence shown here is derived from an EMBL/GenBank/DDBJ whole genome shotgun (WGS) entry which is preliminary data.</text>
</comment>
<proteinExistence type="predicted"/>
<reference evidence="2 3" key="1">
    <citation type="submission" date="2023-01" db="EMBL/GenBank/DDBJ databases">
        <title>Halorubrum ezzemoulense from Santa Pola, Spain.</title>
        <authorList>
            <person name="Feng Y."/>
            <person name="Louyakis A.S."/>
            <person name="Gogarten J.P."/>
        </authorList>
    </citation>
    <scope>NUCLEOTIDE SEQUENCE [LARGE SCALE GENOMIC DNA]</scope>
    <source>
        <strain evidence="2 3">AMM015</strain>
    </source>
</reference>
<dbReference type="RefSeq" id="WP_271946516.1">
    <property type="nucleotide sequence ID" value="NZ_JAQLTV010000020.1"/>
</dbReference>
<name>A0ABT4Z653_HALEZ</name>
<gene>
    <name evidence="2" type="ORF">PM085_15430</name>
</gene>
<evidence type="ECO:0000313" key="3">
    <source>
        <dbReference type="Proteomes" id="UP001210528"/>
    </source>
</evidence>
<protein>
    <submittedName>
        <fullName evidence="2">Uncharacterized protein</fullName>
    </submittedName>
</protein>
<keyword evidence="1" id="KW-1133">Transmembrane helix</keyword>
<evidence type="ECO:0000313" key="2">
    <source>
        <dbReference type="EMBL" id="MDB2293649.1"/>
    </source>
</evidence>
<sequence length="349" mass="35883">MTGRAGRYLLASLCCVALLAVVATGGAAATGPEDYCETIGENDSAIVGGVGDATYTADDDVTLYPGSTLTVAYCEDGDEADGDWLTDGDGFDLGERTGHTYTVTITGENVSGESEVDFADHLAEGEEPPSEGRFAVSVVGGGAEEDDSLGVGDEEIEETYGGYLRNVGETENATAALNETTSAIDAGESEPSDANKTVYSLEEKYQTMNKTRAALLDQLRSAGESGNAAGTVAAAEKVDEEFRHTESNVTAAANAYTGAVETTTQGLRSTVRLSVLGSLGVGAALGLVAGAAVPLVAARRVKEKMKLSRDVSYDRKTALIPILLGVVAAVGGAAILAMVGFDDLLRVIV</sequence>
<feature type="transmembrane region" description="Helical" evidence="1">
    <location>
        <begin position="275"/>
        <end position="297"/>
    </location>
</feature>
<evidence type="ECO:0000256" key="1">
    <source>
        <dbReference type="SAM" id="Phobius"/>
    </source>
</evidence>
<accession>A0ABT4Z653</accession>
<keyword evidence="1" id="KW-0472">Membrane</keyword>
<dbReference type="Proteomes" id="UP001210528">
    <property type="component" value="Unassembled WGS sequence"/>
</dbReference>
<organism evidence="2 3">
    <name type="scientific">Halorubrum ezzemoulense</name>
    <name type="common">Halorubrum chaoviator</name>
    <dbReference type="NCBI Taxonomy" id="337243"/>
    <lineage>
        <taxon>Archaea</taxon>
        <taxon>Methanobacteriati</taxon>
        <taxon>Methanobacteriota</taxon>
        <taxon>Stenosarchaea group</taxon>
        <taxon>Halobacteria</taxon>
        <taxon>Halobacteriales</taxon>
        <taxon>Haloferacaceae</taxon>
        <taxon>Halorubrum</taxon>
    </lineage>
</organism>
<keyword evidence="1" id="KW-0812">Transmembrane</keyword>
<keyword evidence="3" id="KW-1185">Reference proteome</keyword>
<feature type="transmembrane region" description="Helical" evidence="1">
    <location>
        <begin position="318"/>
        <end position="341"/>
    </location>
</feature>
<dbReference type="EMBL" id="JAQLUK010000025">
    <property type="protein sequence ID" value="MDB2293649.1"/>
    <property type="molecule type" value="Genomic_DNA"/>
</dbReference>